<evidence type="ECO:0000259" key="2">
    <source>
        <dbReference type="Pfam" id="PF02129"/>
    </source>
</evidence>
<dbReference type="STRING" id="1033802.SSPSH_002818"/>
<dbReference type="EMBL" id="AFNV02000020">
    <property type="protein sequence ID" value="ERJ18358.1"/>
    <property type="molecule type" value="Genomic_DNA"/>
</dbReference>
<organism evidence="3 4">
    <name type="scientific">Salinisphaera shabanensis E1L3A</name>
    <dbReference type="NCBI Taxonomy" id="1033802"/>
    <lineage>
        <taxon>Bacteria</taxon>
        <taxon>Pseudomonadati</taxon>
        <taxon>Pseudomonadota</taxon>
        <taxon>Gammaproteobacteria</taxon>
        <taxon>Salinisphaerales</taxon>
        <taxon>Salinisphaeraceae</taxon>
        <taxon>Salinisphaera</taxon>
    </lineage>
</organism>
<dbReference type="PANTHER" id="PTHR42103:SF2">
    <property type="entry name" value="AB HYDROLASE-1 DOMAIN-CONTAINING PROTEIN"/>
    <property type="match status" value="1"/>
</dbReference>
<proteinExistence type="predicted"/>
<protein>
    <submittedName>
        <fullName evidence="3">Alpha/beta hydrolase protein</fullName>
    </submittedName>
</protein>
<dbReference type="OrthoDB" id="9800435at2"/>
<dbReference type="Pfam" id="PF02129">
    <property type="entry name" value="Peptidase_S15"/>
    <property type="match status" value="1"/>
</dbReference>
<name>U2FVN0_9GAMM</name>
<dbReference type="ESTHER" id="9gamm-u2fvn0">
    <property type="family name" value="Atu1826-like"/>
</dbReference>
<dbReference type="PANTHER" id="PTHR42103">
    <property type="entry name" value="ALPHA/BETA-HYDROLASES SUPERFAMILY PROTEIN"/>
    <property type="match status" value="1"/>
</dbReference>
<reference evidence="3 4" key="1">
    <citation type="journal article" date="2011" name="J. Bacteriol.">
        <title>Genome sequence of Salinisphaera shabanensis, a gammaproteobacterium from the harsh, variable environment of the brine-seawater interface of the Shaban Deep in the Red Sea.</title>
        <authorList>
            <person name="Antunes A."/>
            <person name="Alam I."/>
            <person name="Bajic V.B."/>
            <person name="Stingl U."/>
        </authorList>
    </citation>
    <scope>NUCLEOTIDE SEQUENCE [LARGE SCALE GENOMIC DNA]</scope>
    <source>
        <strain evidence="3 4">E1L3A</strain>
    </source>
</reference>
<feature type="domain" description="Xaa-Pro dipeptidyl-peptidase-like" evidence="2">
    <location>
        <begin position="22"/>
        <end position="137"/>
    </location>
</feature>
<dbReference type="SUPFAM" id="SSF53474">
    <property type="entry name" value="alpha/beta-Hydrolases"/>
    <property type="match status" value="1"/>
</dbReference>
<reference evidence="3 4" key="2">
    <citation type="journal article" date="2013" name="PLoS ONE">
        <title>INDIGO - INtegrated Data Warehouse of MIcrobial GenOmes with Examples from the Red Sea Extremophiles.</title>
        <authorList>
            <person name="Alam I."/>
            <person name="Antunes A."/>
            <person name="Kamau A.A."/>
            <person name="Ba Alawi W."/>
            <person name="Kalkatawi M."/>
            <person name="Stingl U."/>
            <person name="Bajic V.B."/>
        </authorList>
    </citation>
    <scope>NUCLEOTIDE SEQUENCE [LARGE SCALE GENOMIC DNA]</scope>
    <source>
        <strain evidence="3 4">E1L3A</strain>
    </source>
</reference>
<gene>
    <name evidence="3" type="ORF">SSPSH_002818</name>
</gene>
<evidence type="ECO:0000313" key="3">
    <source>
        <dbReference type="EMBL" id="ERJ18358.1"/>
    </source>
</evidence>
<dbReference type="Proteomes" id="UP000006242">
    <property type="component" value="Unassembled WGS sequence"/>
</dbReference>
<sequence length="213" mass="22404">MLEWPEAGSSASGQIDGPAGDLQLDIDMPKDEPRGIAVVCHPHPQQGGTKDNKVVFMMARAAVMAGLAAVRFNFRGVGSSQGSYDAGVGEVDDAAAVRDWALEASGLPLVALSGFSFGSAVALRLAERDAPPRLVTVGFPSAYFDGALPRPSSDWLAVFGDADDVIDVDTSIAAVRELEPAVDVQILEGAGHFLHGRLTDLRKRVVAHLNESN</sequence>
<comment type="caution">
    <text evidence="3">The sequence shown here is derived from an EMBL/GenBank/DDBJ whole genome shotgun (WGS) entry which is preliminary data.</text>
</comment>
<keyword evidence="4" id="KW-1185">Reference proteome</keyword>
<feature type="region of interest" description="Disordered" evidence="1">
    <location>
        <begin position="1"/>
        <end position="22"/>
    </location>
</feature>
<dbReference type="Gene3D" id="3.40.50.1820">
    <property type="entry name" value="alpha/beta hydrolase"/>
    <property type="match status" value="1"/>
</dbReference>
<evidence type="ECO:0000313" key="4">
    <source>
        <dbReference type="Proteomes" id="UP000006242"/>
    </source>
</evidence>
<dbReference type="AlphaFoldDB" id="U2FVN0"/>
<keyword evidence="3" id="KW-0378">Hydrolase</keyword>
<accession>U2FVN0</accession>
<dbReference type="GO" id="GO:0016787">
    <property type="term" value="F:hydrolase activity"/>
    <property type="evidence" value="ECO:0007669"/>
    <property type="project" value="UniProtKB-KW"/>
</dbReference>
<dbReference type="InterPro" id="IPR029058">
    <property type="entry name" value="AB_hydrolase_fold"/>
</dbReference>
<dbReference type="RefSeq" id="WP_006913581.1">
    <property type="nucleotide sequence ID" value="NZ_AFNV02000020.1"/>
</dbReference>
<evidence type="ECO:0000256" key="1">
    <source>
        <dbReference type="SAM" id="MobiDB-lite"/>
    </source>
</evidence>
<dbReference type="eggNOG" id="COG2945">
    <property type="taxonomic scope" value="Bacteria"/>
</dbReference>
<dbReference type="InterPro" id="IPR000383">
    <property type="entry name" value="Xaa-Pro-like_dom"/>
</dbReference>